<evidence type="ECO:0000313" key="2">
    <source>
        <dbReference type="Proteomes" id="UP000266841"/>
    </source>
</evidence>
<gene>
    <name evidence="1" type="ORF">THAOC_10359</name>
</gene>
<proteinExistence type="predicted"/>
<organism evidence="1 2">
    <name type="scientific">Thalassiosira oceanica</name>
    <name type="common">Marine diatom</name>
    <dbReference type="NCBI Taxonomy" id="159749"/>
    <lineage>
        <taxon>Eukaryota</taxon>
        <taxon>Sar</taxon>
        <taxon>Stramenopiles</taxon>
        <taxon>Ochrophyta</taxon>
        <taxon>Bacillariophyta</taxon>
        <taxon>Coscinodiscophyceae</taxon>
        <taxon>Thalassiosirophycidae</taxon>
        <taxon>Thalassiosirales</taxon>
        <taxon>Thalassiosiraceae</taxon>
        <taxon>Thalassiosira</taxon>
    </lineage>
</organism>
<dbReference type="Proteomes" id="UP000266841">
    <property type="component" value="Unassembled WGS sequence"/>
</dbReference>
<evidence type="ECO:0000313" key="1">
    <source>
        <dbReference type="EMBL" id="EJK68459.1"/>
    </source>
</evidence>
<dbReference type="AlphaFoldDB" id="K0SU03"/>
<dbReference type="EMBL" id="AGNL01011330">
    <property type="protein sequence ID" value="EJK68459.1"/>
    <property type="molecule type" value="Genomic_DNA"/>
</dbReference>
<feature type="non-terminal residue" evidence="1">
    <location>
        <position position="161"/>
    </location>
</feature>
<keyword evidence="2" id="KW-1185">Reference proteome</keyword>
<protein>
    <submittedName>
        <fullName evidence="1">Uncharacterized protein</fullName>
    </submittedName>
</protein>
<reference evidence="1 2" key="1">
    <citation type="journal article" date="2012" name="Genome Biol.">
        <title>Genome and low-iron response of an oceanic diatom adapted to chronic iron limitation.</title>
        <authorList>
            <person name="Lommer M."/>
            <person name="Specht M."/>
            <person name="Roy A.S."/>
            <person name="Kraemer L."/>
            <person name="Andreson R."/>
            <person name="Gutowska M.A."/>
            <person name="Wolf J."/>
            <person name="Bergner S.V."/>
            <person name="Schilhabel M.B."/>
            <person name="Klostermeier U.C."/>
            <person name="Beiko R.G."/>
            <person name="Rosenstiel P."/>
            <person name="Hippler M."/>
            <person name="Laroche J."/>
        </authorList>
    </citation>
    <scope>NUCLEOTIDE SEQUENCE [LARGE SCALE GENOMIC DNA]</scope>
    <source>
        <strain evidence="1 2">CCMP1005</strain>
    </source>
</reference>
<sequence length="161" mass="17954">MLTCLLWQATARVGARYGLEPEDVSVRSMRTSGEQWLFYVLCAEVDPQSVSQNPAVWPLEVGLHVVLSFRAGRLLPQLSGTSRRRWSQRMRQFLVPPEHAGTPVHDLVTKAKEQDASLYKLNPEVLLAATPTPLLNWLGSGDPTYKQAKGPVRLLRVGRAP</sequence>
<name>K0SU03_THAOC</name>
<accession>K0SU03</accession>
<comment type="caution">
    <text evidence="1">The sequence shown here is derived from an EMBL/GenBank/DDBJ whole genome shotgun (WGS) entry which is preliminary data.</text>
</comment>